<reference evidence="1 2" key="1">
    <citation type="journal article" date="2013" name="Genome Announc.">
        <title>Draft Genome Sequence of the Psychrophilic and Alkaliphilic Rhodonellum psychrophilum Strain GCM71T.</title>
        <authorList>
            <person name="Hauptmann A.L."/>
            <person name="Glaring M.A."/>
            <person name="Hallin P.F."/>
            <person name="Prieme A."/>
            <person name="Stougaard P."/>
        </authorList>
    </citation>
    <scope>NUCLEOTIDE SEQUENCE [LARGE SCALE GENOMIC DNA]</scope>
    <source>
        <strain evidence="1 2">GCM71</strain>
    </source>
</reference>
<keyword evidence="2" id="KW-1185">Reference proteome</keyword>
<organism evidence="1 2">
    <name type="scientific">Rhodonellum psychrophilum GCM71 = DSM 17998</name>
    <dbReference type="NCBI Taxonomy" id="1123057"/>
    <lineage>
        <taxon>Bacteria</taxon>
        <taxon>Pseudomonadati</taxon>
        <taxon>Bacteroidota</taxon>
        <taxon>Cytophagia</taxon>
        <taxon>Cytophagales</taxon>
        <taxon>Cytophagaceae</taxon>
        <taxon>Rhodonellum</taxon>
    </lineage>
</organism>
<dbReference type="AlphaFoldDB" id="U5BY11"/>
<accession>U5BY11</accession>
<evidence type="ECO:0000313" key="1">
    <source>
        <dbReference type="EMBL" id="ERM82449.1"/>
    </source>
</evidence>
<dbReference type="EMBL" id="AWXR01000026">
    <property type="protein sequence ID" value="ERM82449.1"/>
    <property type="molecule type" value="Genomic_DNA"/>
</dbReference>
<evidence type="ECO:0000313" key="2">
    <source>
        <dbReference type="Proteomes" id="UP000016843"/>
    </source>
</evidence>
<comment type="caution">
    <text evidence="1">The sequence shown here is derived from an EMBL/GenBank/DDBJ whole genome shotgun (WGS) entry which is preliminary data.</text>
</comment>
<sequence>MFNNWIYDLIQIKKGAFKPLFLFESILGCK</sequence>
<name>U5BY11_9BACT</name>
<proteinExistence type="predicted"/>
<protein>
    <submittedName>
        <fullName evidence="1">Uncharacterized protein</fullName>
    </submittedName>
</protein>
<gene>
    <name evidence="1" type="ORF">P872_17640</name>
</gene>
<dbReference type="Proteomes" id="UP000016843">
    <property type="component" value="Unassembled WGS sequence"/>
</dbReference>